<dbReference type="GO" id="GO:0046394">
    <property type="term" value="P:carboxylic acid biosynthetic process"/>
    <property type="evidence" value="ECO:0007669"/>
    <property type="project" value="UniProtKB-ARBA"/>
</dbReference>
<name>A0A0R2U968_9GAMM</name>
<sequence length="282" mass="31461">MKNIPAIYQGQMSSLDDIRVSPLSRAYTFSDSVYEVIPYFAGRPLCFQSHIERLERSLKLSHISVDIDLIVAELHQLGSELLDQDGYVYFQISRGVDQVRAHLYAKNLVAERFGYAFQTIFSAKPIAAMLCEDNRWAHCNIKSTSLLGNVLSMNQAQQHGCDEVVMHRGGFLTEAGASNVFYLNDQGVVRTSALTENILPGITREILLEALAASEFRVEEGECDIKDFNASPAIWLTSSTKGLLPLTKIVGSNYSFQEKDQNYLGIKKIFTEAVETHLAAVK</sequence>
<dbReference type="PROSITE" id="PS00770">
    <property type="entry name" value="AA_TRANSFER_CLASS_4"/>
    <property type="match status" value="1"/>
</dbReference>
<evidence type="ECO:0000256" key="8">
    <source>
        <dbReference type="ARBA" id="ARBA00022898"/>
    </source>
</evidence>
<evidence type="ECO:0000313" key="14">
    <source>
        <dbReference type="EMBL" id="KRO96063.1"/>
    </source>
</evidence>
<dbReference type="GO" id="GO:0004084">
    <property type="term" value="F:branched-chain-amino-acid transaminase activity"/>
    <property type="evidence" value="ECO:0007669"/>
    <property type="project" value="UniProtKB-EC"/>
</dbReference>
<accession>A0A0R2U968</accession>
<evidence type="ECO:0000256" key="6">
    <source>
        <dbReference type="ARBA" id="ARBA00009320"/>
    </source>
</evidence>
<organism evidence="14 15">
    <name type="scientific">SAR86 cluster bacterium BACL1 MAG-120820-bin45</name>
    <dbReference type="NCBI Taxonomy" id="1655612"/>
    <lineage>
        <taxon>Bacteria</taxon>
        <taxon>Pseudomonadati</taxon>
        <taxon>Pseudomonadota</taxon>
        <taxon>Gammaproteobacteria</taxon>
        <taxon>SAR86 cluster</taxon>
    </lineage>
</organism>
<dbReference type="EC" id="2.6.1.42" evidence="7"/>
<dbReference type="SUPFAM" id="SSF56752">
    <property type="entry name" value="D-aminoacid aminotransferase-like PLP-dependent enzymes"/>
    <property type="match status" value="1"/>
</dbReference>
<reference evidence="14 15" key="1">
    <citation type="submission" date="2015-10" db="EMBL/GenBank/DDBJ databases">
        <title>Metagenome-Assembled Genomes uncover a global brackish microbiome.</title>
        <authorList>
            <person name="Hugerth L.W."/>
            <person name="Larsson J."/>
            <person name="Alneberg J."/>
            <person name="Lindh M.V."/>
            <person name="Legrand C."/>
            <person name="Pinhassi J."/>
            <person name="Andersson A.F."/>
        </authorList>
    </citation>
    <scope>NUCLEOTIDE SEQUENCE [LARGE SCALE GENOMIC DNA]</scope>
    <source>
        <strain evidence="14">BACL1 MAG-120820-bin45</strain>
    </source>
</reference>
<dbReference type="InterPro" id="IPR050571">
    <property type="entry name" value="Class-IV_PLP-Dep_Aminotrnsfr"/>
</dbReference>
<keyword evidence="14" id="KW-0032">Aminotransferase</keyword>
<evidence type="ECO:0000256" key="9">
    <source>
        <dbReference type="ARBA" id="ARBA00048212"/>
    </source>
</evidence>
<evidence type="ECO:0000256" key="3">
    <source>
        <dbReference type="ARBA" id="ARBA00004824"/>
    </source>
</evidence>
<dbReference type="Pfam" id="PF01063">
    <property type="entry name" value="Aminotran_4"/>
    <property type="match status" value="1"/>
</dbReference>
<comment type="caution">
    <text evidence="14">The sequence shown here is derived from an EMBL/GenBank/DDBJ whole genome shotgun (WGS) entry which is preliminary data.</text>
</comment>
<dbReference type="EMBL" id="LICS01000008">
    <property type="protein sequence ID" value="KRO96063.1"/>
    <property type="molecule type" value="Genomic_DNA"/>
</dbReference>
<evidence type="ECO:0000256" key="5">
    <source>
        <dbReference type="ARBA" id="ARBA00005072"/>
    </source>
</evidence>
<proteinExistence type="inferred from homology"/>
<dbReference type="InterPro" id="IPR001544">
    <property type="entry name" value="Aminotrans_IV"/>
</dbReference>
<comment type="catalytic activity">
    <reaction evidence="10">
        <text>L-isoleucine + 2-oxoglutarate = (S)-3-methyl-2-oxopentanoate + L-glutamate</text>
        <dbReference type="Rhea" id="RHEA:24801"/>
        <dbReference type="ChEBI" id="CHEBI:16810"/>
        <dbReference type="ChEBI" id="CHEBI:29985"/>
        <dbReference type="ChEBI" id="CHEBI:35146"/>
        <dbReference type="ChEBI" id="CHEBI:58045"/>
        <dbReference type="EC" id="2.6.1.42"/>
    </reaction>
</comment>
<dbReference type="PANTHER" id="PTHR42743">
    <property type="entry name" value="AMINO-ACID AMINOTRANSFERASE"/>
    <property type="match status" value="1"/>
</dbReference>
<keyword evidence="8 13" id="KW-0663">Pyridoxal phosphate</keyword>
<dbReference type="InterPro" id="IPR043131">
    <property type="entry name" value="BCAT-like_N"/>
</dbReference>
<comment type="similarity">
    <text evidence="6 12">Belongs to the class-IV pyridoxal-phosphate-dependent aminotransferase family.</text>
</comment>
<evidence type="ECO:0000256" key="13">
    <source>
        <dbReference type="RuleBase" id="RU004516"/>
    </source>
</evidence>
<dbReference type="PANTHER" id="PTHR42743:SF11">
    <property type="entry name" value="AMINODEOXYCHORISMATE LYASE"/>
    <property type="match status" value="1"/>
</dbReference>
<comment type="catalytic activity">
    <reaction evidence="11">
        <text>L-leucine + 2-oxoglutarate = 4-methyl-2-oxopentanoate + L-glutamate</text>
        <dbReference type="Rhea" id="RHEA:18321"/>
        <dbReference type="ChEBI" id="CHEBI:16810"/>
        <dbReference type="ChEBI" id="CHEBI:17865"/>
        <dbReference type="ChEBI" id="CHEBI:29985"/>
        <dbReference type="ChEBI" id="CHEBI:57427"/>
        <dbReference type="EC" id="2.6.1.42"/>
    </reaction>
</comment>
<dbReference type="Proteomes" id="UP000051027">
    <property type="component" value="Unassembled WGS sequence"/>
</dbReference>
<evidence type="ECO:0000256" key="7">
    <source>
        <dbReference type="ARBA" id="ARBA00013053"/>
    </source>
</evidence>
<comment type="cofactor">
    <cofactor evidence="1 13">
        <name>pyridoxal 5'-phosphate</name>
        <dbReference type="ChEBI" id="CHEBI:597326"/>
    </cofactor>
</comment>
<comment type="catalytic activity">
    <reaction evidence="9">
        <text>L-valine + 2-oxoglutarate = 3-methyl-2-oxobutanoate + L-glutamate</text>
        <dbReference type="Rhea" id="RHEA:24813"/>
        <dbReference type="ChEBI" id="CHEBI:11851"/>
        <dbReference type="ChEBI" id="CHEBI:16810"/>
        <dbReference type="ChEBI" id="CHEBI:29985"/>
        <dbReference type="ChEBI" id="CHEBI:57762"/>
        <dbReference type="EC" id="2.6.1.42"/>
    </reaction>
</comment>
<dbReference type="Gene3D" id="3.30.470.10">
    <property type="match status" value="1"/>
</dbReference>
<keyword evidence="14" id="KW-0808">Transferase</keyword>
<protein>
    <recommendedName>
        <fullName evidence="7">branched-chain-amino-acid transaminase</fullName>
        <ecNumber evidence="7">2.6.1.42</ecNumber>
    </recommendedName>
</protein>
<comment type="function">
    <text evidence="2">Acts on leucine, isoleucine and valine.</text>
</comment>
<dbReference type="STRING" id="1655612.ABS10_04735"/>
<comment type="pathway">
    <text evidence="5">Amino-acid biosynthesis; L-leucine biosynthesis; L-leucine from 3-methyl-2-oxobutanoate: step 4/4.</text>
</comment>
<dbReference type="Gene3D" id="3.20.10.10">
    <property type="entry name" value="D-amino Acid Aminotransferase, subunit A, domain 2"/>
    <property type="match status" value="1"/>
</dbReference>
<dbReference type="InterPro" id="IPR036038">
    <property type="entry name" value="Aminotransferase-like"/>
</dbReference>
<evidence type="ECO:0000256" key="1">
    <source>
        <dbReference type="ARBA" id="ARBA00001933"/>
    </source>
</evidence>
<comment type="pathway">
    <text evidence="3">Amino-acid biosynthesis; L-isoleucine biosynthesis; L-isoleucine from 2-oxobutanoate: step 4/4.</text>
</comment>
<evidence type="ECO:0000256" key="10">
    <source>
        <dbReference type="ARBA" id="ARBA00048798"/>
    </source>
</evidence>
<evidence type="ECO:0000256" key="2">
    <source>
        <dbReference type="ARBA" id="ARBA00003109"/>
    </source>
</evidence>
<dbReference type="InterPro" id="IPR043132">
    <property type="entry name" value="BCAT-like_C"/>
</dbReference>
<evidence type="ECO:0000256" key="4">
    <source>
        <dbReference type="ARBA" id="ARBA00004931"/>
    </source>
</evidence>
<dbReference type="InterPro" id="IPR018300">
    <property type="entry name" value="Aminotrans_IV_CS"/>
</dbReference>
<evidence type="ECO:0000256" key="12">
    <source>
        <dbReference type="RuleBase" id="RU004106"/>
    </source>
</evidence>
<evidence type="ECO:0000313" key="15">
    <source>
        <dbReference type="Proteomes" id="UP000051027"/>
    </source>
</evidence>
<gene>
    <name evidence="14" type="ORF">ABS10_04735</name>
</gene>
<dbReference type="AlphaFoldDB" id="A0A0R2U968"/>
<comment type="pathway">
    <text evidence="4">Amino-acid biosynthesis; L-valine biosynthesis; L-valine from pyruvate: step 4/4.</text>
</comment>
<evidence type="ECO:0000256" key="11">
    <source>
        <dbReference type="ARBA" id="ARBA00049229"/>
    </source>
</evidence>